<reference evidence="1 2" key="1">
    <citation type="journal article" date="2021" name="BMC Genomics">
        <title>Datura genome reveals duplications of psychoactive alkaloid biosynthetic genes and high mutation rate following tissue culture.</title>
        <authorList>
            <person name="Rajewski A."/>
            <person name="Carter-House D."/>
            <person name="Stajich J."/>
            <person name="Litt A."/>
        </authorList>
    </citation>
    <scope>NUCLEOTIDE SEQUENCE [LARGE SCALE GENOMIC DNA]</scope>
    <source>
        <strain evidence="1">AR-01</strain>
    </source>
</reference>
<keyword evidence="2" id="KW-1185">Reference proteome</keyword>
<accession>A0ABS8SDJ2</accession>
<feature type="non-terminal residue" evidence="1">
    <location>
        <position position="56"/>
    </location>
</feature>
<dbReference type="Proteomes" id="UP000823775">
    <property type="component" value="Unassembled WGS sequence"/>
</dbReference>
<evidence type="ECO:0000313" key="1">
    <source>
        <dbReference type="EMBL" id="MCD7456885.1"/>
    </source>
</evidence>
<name>A0ABS8SDJ2_DATST</name>
<organism evidence="1 2">
    <name type="scientific">Datura stramonium</name>
    <name type="common">Jimsonweed</name>
    <name type="synonym">Common thornapple</name>
    <dbReference type="NCBI Taxonomy" id="4076"/>
    <lineage>
        <taxon>Eukaryota</taxon>
        <taxon>Viridiplantae</taxon>
        <taxon>Streptophyta</taxon>
        <taxon>Embryophyta</taxon>
        <taxon>Tracheophyta</taxon>
        <taxon>Spermatophyta</taxon>
        <taxon>Magnoliopsida</taxon>
        <taxon>eudicotyledons</taxon>
        <taxon>Gunneridae</taxon>
        <taxon>Pentapetalae</taxon>
        <taxon>asterids</taxon>
        <taxon>lamiids</taxon>
        <taxon>Solanales</taxon>
        <taxon>Solanaceae</taxon>
        <taxon>Solanoideae</taxon>
        <taxon>Datureae</taxon>
        <taxon>Datura</taxon>
    </lineage>
</organism>
<gene>
    <name evidence="1" type="ORF">HAX54_033478</name>
</gene>
<comment type="caution">
    <text evidence="1">The sequence shown here is derived from an EMBL/GenBank/DDBJ whole genome shotgun (WGS) entry which is preliminary data.</text>
</comment>
<sequence>MNVLALLVAAQQVTKETKVSPSQPNMDEETFRGGMKEEILEETFAFLFLSGKEWEE</sequence>
<dbReference type="EMBL" id="JACEIK010000429">
    <property type="protein sequence ID" value="MCD7456885.1"/>
    <property type="molecule type" value="Genomic_DNA"/>
</dbReference>
<proteinExistence type="predicted"/>
<protein>
    <submittedName>
        <fullName evidence="1">Uncharacterized protein</fullName>
    </submittedName>
</protein>
<evidence type="ECO:0000313" key="2">
    <source>
        <dbReference type="Proteomes" id="UP000823775"/>
    </source>
</evidence>